<feature type="transmembrane region" description="Helical" evidence="8">
    <location>
        <begin position="44"/>
        <end position="65"/>
    </location>
</feature>
<keyword evidence="6 8" id="KW-1133">Transmembrane helix</keyword>
<evidence type="ECO:0000256" key="4">
    <source>
        <dbReference type="ARBA" id="ARBA00022692"/>
    </source>
</evidence>
<keyword evidence="3" id="KW-1003">Cell membrane</keyword>
<feature type="transmembrane region" description="Helical" evidence="8">
    <location>
        <begin position="204"/>
        <end position="222"/>
    </location>
</feature>
<evidence type="ECO:0000313" key="9">
    <source>
        <dbReference type="EMBL" id="AUN97193.1"/>
    </source>
</evidence>
<keyword evidence="7 8" id="KW-0472">Membrane</keyword>
<dbReference type="EMBL" id="CP025704">
    <property type="protein sequence ID" value="AUN97193.1"/>
    <property type="molecule type" value="Genomic_DNA"/>
</dbReference>
<feature type="transmembrane region" description="Helical" evidence="8">
    <location>
        <begin position="116"/>
        <end position="136"/>
    </location>
</feature>
<dbReference type="PANTHER" id="PTHR11040">
    <property type="entry name" value="ZINC/IRON TRANSPORTER"/>
    <property type="match status" value="1"/>
</dbReference>
<evidence type="ECO:0000256" key="8">
    <source>
        <dbReference type="SAM" id="Phobius"/>
    </source>
</evidence>
<evidence type="ECO:0000313" key="10">
    <source>
        <dbReference type="Proteomes" id="UP000235584"/>
    </source>
</evidence>
<proteinExistence type="inferred from homology"/>
<dbReference type="GO" id="GO:0005886">
    <property type="term" value="C:plasma membrane"/>
    <property type="evidence" value="ECO:0007669"/>
    <property type="project" value="UniProtKB-SubCell"/>
</dbReference>
<organism evidence="9 10">
    <name type="scientific">Bacteriovorax stolpii</name>
    <name type="common">Bdellovibrio stolpii</name>
    <dbReference type="NCBI Taxonomy" id="960"/>
    <lineage>
        <taxon>Bacteria</taxon>
        <taxon>Pseudomonadati</taxon>
        <taxon>Bdellovibrionota</taxon>
        <taxon>Bacteriovoracia</taxon>
        <taxon>Bacteriovoracales</taxon>
        <taxon>Bacteriovoracaceae</taxon>
        <taxon>Bacteriovorax</taxon>
    </lineage>
</organism>
<evidence type="ECO:0000256" key="2">
    <source>
        <dbReference type="ARBA" id="ARBA00006939"/>
    </source>
</evidence>
<accession>A0A2K9NNW7</accession>
<dbReference type="InterPro" id="IPR003689">
    <property type="entry name" value="ZIP"/>
</dbReference>
<keyword evidence="5" id="KW-0862">Zinc</keyword>
<dbReference type="KEGG" id="bsto:C0V70_03525"/>
<reference evidence="9 10" key="1">
    <citation type="submission" date="2018-01" db="EMBL/GenBank/DDBJ databases">
        <title>Complete genome sequence of Bacteriovorax stolpii DSM12778.</title>
        <authorList>
            <person name="Tang B."/>
            <person name="Chang J."/>
        </authorList>
    </citation>
    <scope>NUCLEOTIDE SEQUENCE [LARGE SCALE GENOMIC DNA]</scope>
    <source>
        <strain evidence="9 10">DSM 12778</strain>
    </source>
</reference>
<evidence type="ECO:0000256" key="7">
    <source>
        <dbReference type="ARBA" id="ARBA00023136"/>
    </source>
</evidence>
<feature type="transmembrane region" description="Helical" evidence="8">
    <location>
        <begin position="6"/>
        <end position="32"/>
    </location>
</feature>
<evidence type="ECO:0000256" key="5">
    <source>
        <dbReference type="ARBA" id="ARBA00022833"/>
    </source>
</evidence>
<feature type="transmembrane region" description="Helical" evidence="8">
    <location>
        <begin position="234"/>
        <end position="252"/>
    </location>
</feature>
<evidence type="ECO:0000256" key="1">
    <source>
        <dbReference type="ARBA" id="ARBA00004651"/>
    </source>
</evidence>
<dbReference type="PANTHER" id="PTHR11040:SF211">
    <property type="entry name" value="ZINC TRANSPORTER ZIP11"/>
    <property type="match status" value="1"/>
</dbReference>
<feature type="transmembrane region" description="Helical" evidence="8">
    <location>
        <begin position="175"/>
        <end position="198"/>
    </location>
</feature>
<sequence length="255" mass="26918">MVGGKMSGLLLGLIGGGVSGLATTLGGAPILIKDSKIGKILKNINMDFVTGLMLSAAAFSLIWPAYERVYFSAERSFQLLIVSFALVGGVIFIKSVGKFLEYLLRHNENARENKKAMLFVIAMMVHNFPEGLASGASMTLPGSQGVSLLSAIAMQNVPEGFTTALSFITLGVNPVMAFFGNMLTGVVELVGGIIGGYMSSQIDGVLPILMAFAGGAMMSVVLGELADKLKEGSYRFLMKPSFLSGMALVIIFNNL</sequence>
<dbReference type="OrthoDB" id="9787346at2"/>
<keyword evidence="10" id="KW-1185">Reference proteome</keyword>
<evidence type="ECO:0000256" key="3">
    <source>
        <dbReference type="ARBA" id="ARBA00022475"/>
    </source>
</evidence>
<evidence type="ECO:0000256" key="6">
    <source>
        <dbReference type="ARBA" id="ARBA00022989"/>
    </source>
</evidence>
<comment type="subcellular location">
    <subcellularLocation>
        <location evidence="1">Cell membrane</location>
        <topology evidence="1">Multi-pass membrane protein</topology>
    </subcellularLocation>
</comment>
<dbReference type="Pfam" id="PF02535">
    <property type="entry name" value="Zip"/>
    <property type="match status" value="1"/>
</dbReference>
<gene>
    <name evidence="9" type="ORF">C0V70_03525</name>
</gene>
<keyword evidence="4 8" id="KW-0812">Transmembrane</keyword>
<dbReference type="Proteomes" id="UP000235584">
    <property type="component" value="Chromosome"/>
</dbReference>
<dbReference type="GO" id="GO:0005385">
    <property type="term" value="F:zinc ion transmembrane transporter activity"/>
    <property type="evidence" value="ECO:0007669"/>
    <property type="project" value="TreeGrafter"/>
</dbReference>
<feature type="transmembrane region" description="Helical" evidence="8">
    <location>
        <begin position="77"/>
        <end position="96"/>
    </location>
</feature>
<dbReference type="AlphaFoldDB" id="A0A2K9NNW7"/>
<name>A0A2K9NNW7_BACTC</name>
<protein>
    <submittedName>
        <fullName evidence="9">ZIP family metal transporter</fullName>
    </submittedName>
</protein>
<comment type="similarity">
    <text evidence="2">Belongs to the ZIP transporter (TC 2.A.5) family.</text>
</comment>